<evidence type="ECO:0000313" key="4">
    <source>
        <dbReference type="EMBL" id="VFK02284.1"/>
    </source>
</evidence>
<proteinExistence type="predicted"/>
<feature type="region of interest" description="Disordered" evidence="1">
    <location>
        <begin position="97"/>
        <end position="131"/>
    </location>
</feature>
<sequence>MKFPTEEEKIVTLGQKMSGGFQANSDIHPAPPINTLELDEALTAYAARRDEAVAARAITAKQETLQMLADKIKTNLRYAEMAVNFDDDKLQAIGWGGRREKTPLAPPGQAPNLVAAEQGVRLDQTQVGQTR</sequence>
<gene>
    <name evidence="2" type="ORF">BECKH772A_GA0070896_100563</name>
    <name evidence="3" type="ORF">BECKH772B_GA0070898_100554</name>
    <name evidence="4" type="ORF">BECKH772C_GA0070978_1008611</name>
</gene>
<name>A0A450VBZ3_9GAMM</name>
<evidence type="ECO:0000313" key="3">
    <source>
        <dbReference type="EMBL" id="VFJ94088.1"/>
    </source>
</evidence>
<protein>
    <submittedName>
        <fullName evidence="4">Uncharacterized protein</fullName>
    </submittedName>
</protein>
<accession>A0A450VBZ3</accession>
<dbReference type="AlphaFoldDB" id="A0A450VBZ3"/>
<evidence type="ECO:0000256" key="1">
    <source>
        <dbReference type="SAM" id="MobiDB-lite"/>
    </source>
</evidence>
<evidence type="ECO:0000313" key="2">
    <source>
        <dbReference type="EMBL" id="VFJ93364.1"/>
    </source>
</evidence>
<dbReference type="EMBL" id="CAADFJ010000086">
    <property type="protein sequence ID" value="VFK02284.1"/>
    <property type="molecule type" value="Genomic_DNA"/>
</dbReference>
<dbReference type="EMBL" id="CAADFG010000056">
    <property type="protein sequence ID" value="VFJ93364.1"/>
    <property type="molecule type" value="Genomic_DNA"/>
</dbReference>
<organism evidence="4">
    <name type="scientific">Candidatus Kentrum eta</name>
    <dbReference type="NCBI Taxonomy" id="2126337"/>
    <lineage>
        <taxon>Bacteria</taxon>
        <taxon>Pseudomonadati</taxon>
        <taxon>Pseudomonadota</taxon>
        <taxon>Gammaproteobacteria</taxon>
        <taxon>Candidatus Kentrum</taxon>
    </lineage>
</organism>
<reference evidence="4" key="1">
    <citation type="submission" date="2019-02" db="EMBL/GenBank/DDBJ databases">
        <authorList>
            <person name="Gruber-Vodicka R. H."/>
            <person name="Seah K. B. B."/>
        </authorList>
    </citation>
    <scope>NUCLEOTIDE SEQUENCE</scope>
    <source>
        <strain evidence="4">BECK_SA2B12</strain>
        <strain evidence="2">BECK_SA2B15</strain>
        <strain evidence="3">BECK_SA2B20</strain>
    </source>
</reference>
<dbReference type="EMBL" id="CAADFI010000055">
    <property type="protein sequence ID" value="VFJ94088.1"/>
    <property type="molecule type" value="Genomic_DNA"/>
</dbReference>